<keyword evidence="1" id="KW-0436">Ligase</keyword>
<dbReference type="GO" id="GO:0071524">
    <property type="term" value="P:pyrrolysine biosynthetic process"/>
    <property type="evidence" value="ECO:0007669"/>
    <property type="project" value="InterPro"/>
</dbReference>
<keyword evidence="3 4" id="KW-0067">ATP-binding</keyword>
<dbReference type="InterPro" id="IPR011761">
    <property type="entry name" value="ATP-grasp"/>
</dbReference>
<dbReference type="Gene3D" id="3.40.50.720">
    <property type="entry name" value="NAD(P)-binding Rossmann-like Domain"/>
    <property type="match status" value="1"/>
</dbReference>
<evidence type="ECO:0000256" key="1">
    <source>
        <dbReference type="ARBA" id="ARBA00022598"/>
    </source>
</evidence>
<evidence type="ECO:0000259" key="5">
    <source>
        <dbReference type="PROSITE" id="PS50975"/>
    </source>
</evidence>
<evidence type="ECO:0000313" key="6">
    <source>
        <dbReference type="EMBL" id="AGL03213.1"/>
    </source>
</evidence>
<dbReference type="PANTHER" id="PTHR43055">
    <property type="entry name" value="FORMATE-DEPENDENT PHOSPHORIBOSYLGLYCINAMIDE FORMYLTRANSFERASE"/>
    <property type="match status" value="1"/>
</dbReference>
<reference evidence="6 7" key="1">
    <citation type="submission" date="2012-01" db="EMBL/GenBank/DDBJ databases">
        <title>Complete sequence of Desulfotomaculum gibsoniae DSM 7213.</title>
        <authorList>
            <consortium name="US DOE Joint Genome Institute"/>
            <person name="Lucas S."/>
            <person name="Han J."/>
            <person name="Lapidus A."/>
            <person name="Cheng J.-F."/>
            <person name="Goodwin L."/>
            <person name="Pitluck S."/>
            <person name="Peters L."/>
            <person name="Ovchinnikova G."/>
            <person name="Teshima H."/>
            <person name="Detter J.C."/>
            <person name="Han C."/>
            <person name="Tapia R."/>
            <person name="Land M."/>
            <person name="Hauser L."/>
            <person name="Kyrpides N."/>
            <person name="Ivanova N."/>
            <person name="Pagani I."/>
            <person name="Parshina S."/>
            <person name="Plugge C."/>
            <person name="Muyzer G."/>
            <person name="Kuever J."/>
            <person name="Ivanova A."/>
            <person name="Nazina T."/>
            <person name="Klenk H.-P."/>
            <person name="Brambilla E."/>
            <person name="Spring S."/>
            <person name="Stams A.F."/>
            <person name="Woyke T."/>
        </authorList>
    </citation>
    <scope>NUCLEOTIDE SEQUENCE [LARGE SCALE GENOMIC DNA]</scope>
    <source>
        <strain evidence="6 7">DSM 7213</strain>
    </source>
</reference>
<dbReference type="InterPro" id="IPR048764">
    <property type="entry name" value="PylC_N"/>
</dbReference>
<dbReference type="KEGG" id="dgi:Desgi_3924"/>
<evidence type="ECO:0000256" key="2">
    <source>
        <dbReference type="ARBA" id="ARBA00022741"/>
    </source>
</evidence>
<dbReference type="PROSITE" id="PS50975">
    <property type="entry name" value="ATP_GRASP"/>
    <property type="match status" value="1"/>
</dbReference>
<dbReference type="Pfam" id="PF21360">
    <property type="entry name" value="PylC-like_N"/>
    <property type="match status" value="1"/>
</dbReference>
<dbReference type="InterPro" id="IPR036291">
    <property type="entry name" value="NAD(P)-bd_dom_sf"/>
</dbReference>
<dbReference type="RefSeq" id="WP_006524403.1">
    <property type="nucleotide sequence ID" value="NC_021184.1"/>
</dbReference>
<organism evidence="6 7">
    <name type="scientific">Desulfoscipio gibsoniae DSM 7213</name>
    <dbReference type="NCBI Taxonomy" id="767817"/>
    <lineage>
        <taxon>Bacteria</taxon>
        <taxon>Bacillati</taxon>
        <taxon>Bacillota</taxon>
        <taxon>Clostridia</taxon>
        <taxon>Eubacteriales</taxon>
        <taxon>Desulfallaceae</taxon>
        <taxon>Desulfoscipio</taxon>
    </lineage>
</organism>
<evidence type="ECO:0000313" key="7">
    <source>
        <dbReference type="Proteomes" id="UP000013520"/>
    </source>
</evidence>
<dbReference type="EMBL" id="CP003273">
    <property type="protein sequence ID" value="AGL03213.1"/>
    <property type="molecule type" value="Genomic_DNA"/>
</dbReference>
<sequence length="388" mass="43750">MKIAVVGGKLQGIEATYLAHKAGWEVIVLDKNRNSPASELCDQFLSVDILHNSDVLSDICQKVDLVIPAIEDQTVLSLLNQITLRTGCPVAFNSEAYEISSSKKKSDELFAKYHIPFPTYWPNCELPVIIKPSSLSGSQGVKKVYDPFEFEHLLTQKDYNESWIIQEFLEGPSYSLEVMAFNGIPVTFQVTDLAMDAGYDCKRVSAPTVLDDTLEKNFRKMASRLARLLNLKGIMDVEVIEHHGVLKVLEIDARLPSQTPTVVYKSTGINMLESLYDVWVKQQTPIVNVVDPGNEYAVIYEHVWVRDDRIETIGEHIMGGSGPLYLTEDFFGADEALTNYSVGIRQWVATLIITGNTRWEAWQKRCDVIANIMKHCQLNLYLDPFPNN</sequence>
<dbReference type="SUPFAM" id="SSF51735">
    <property type="entry name" value="NAD(P)-binding Rossmann-fold domains"/>
    <property type="match status" value="1"/>
</dbReference>
<dbReference type="Proteomes" id="UP000013520">
    <property type="component" value="Chromosome"/>
</dbReference>
<keyword evidence="2 4" id="KW-0547">Nucleotide-binding</keyword>
<feature type="domain" description="ATP-grasp" evidence="5">
    <location>
        <begin position="80"/>
        <end position="280"/>
    </location>
</feature>
<dbReference type="eggNOG" id="COG0151">
    <property type="taxonomic scope" value="Bacteria"/>
</dbReference>
<dbReference type="InterPro" id="IPR023890">
    <property type="entry name" value="Pyrrolys_PylC"/>
</dbReference>
<gene>
    <name evidence="6" type="ORF">Desgi_3924</name>
</gene>
<dbReference type="HOGENOM" id="CLU_707177_0_0_9"/>
<dbReference type="AlphaFoldDB" id="R4KJ16"/>
<dbReference type="InterPro" id="IPR003806">
    <property type="entry name" value="ATP-grasp_PylC-type"/>
</dbReference>
<dbReference type="GO" id="GO:0016874">
    <property type="term" value="F:ligase activity"/>
    <property type="evidence" value="ECO:0007669"/>
    <property type="project" value="UniProtKB-KW"/>
</dbReference>
<dbReference type="SUPFAM" id="SSF56059">
    <property type="entry name" value="Glutathione synthetase ATP-binding domain-like"/>
    <property type="match status" value="1"/>
</dbReference>
<dbReference type="GO" id="GO:0046872">
    <property type="term" value="F:metal ion binding"/>
    <property type="evidence" value="ECO:0007669"/>
    <property type="project" value="InterPro"/>
</dbReference>
<dbReference type="GO" id="GO:0005524">
    <property type="term" value="F:ATP binding"/>
    <property type="evidence" value="ECO:0007669"/>
    <property type="project" value="UniProtKB-UniRule"/>
</dbReference>
<dbReference type="OrthoDB" id="5415832at2"/>
<dbReference type="GO" id="GO:0005829">
    <property type="term" value="C:cytosol"/>
    <property type="evidence" value="ECO:0007669"/>
    <property type="project" value="TreeGrafter"/>
</dbReference>
<name>R4KJ16_9FIRM</name>
<evidence type="ECO:0000256" key="3">
    <source>
        <dbReference type="ARBA" id="ARBA00022840"/>
    </source>
</evidence>
<dbReference type="NCBIfam" id="TIGR03909">
    <property type="entry name" value="pyrrolys_PylC"/>
    <property type="match status" value="1"/>
</dbReference>
<dbReference type="Pfam" id="PF02655">
    <property type="entry name" value="ATP-grasp_3"/>
    <property type="match status" value="1"/>
</dbReference>
<dbReference type="PANTHER" id="PTHR43055:SF1">
    <property type="entry name" value="FORMATE-DEPENDENT PHOSPHORIBOSYLGLYCINAMIDE FORMYLTRANSFERASE"/>
    <property type="match status" value="1"/>
</dbReference>
<dbReference type="STRING" id="767817.Desgi_3924"/>
<keyword evidence="7" id="KW-1185">Reference proteome</keyword>
<proteinExistence type="predicted"/>
<evidence type="ECO:0000256" key="4">
    <source>
        <dbReference type="PROSITE-ProRule" id="PRU00409"/>
    </source>
</evidence>
<protein>
    <submittedName>
        <fullName evidence="6">Pyrrolysine biosynthesis protein PylC</fullName>
    </submittedName>
</protein>
<dbReference type="Gene3D" id="3.30.470.20">
    <property type="entry name" value="ATP-grasp fold, B domain"/>
    <property type="match status" value="1"/>
</dbReference>
<accession>R4KJ16</accession>